<dbReference type="Proteomes" id="UP000078532">
    <property type="component" value="Unassembled WGS sequence"/>
</dbReference>
<keyword evidence="1" id="KW-0812">Transmembrane</keyword>
<name>A0A1B7LG21_9FIRM</name>
<sequence>MLRTLWNFIKDERGGVIEWVFIAATMVGLGYWGYQRYVKAPAYNTFSNTGSYMGSGYGGN</sequence>
<evidence type="ECO:0000313" key="2">
    <source>
        <dbReference type="EMBL" id="OAT83691.1"/>
    </source>
</evidence>
<keyword evidence="1" id="KW-1133">Transmembrane helix</keyword>
<dbReference type="OrthoDB" id="2112721at2"/>
<evidence type="ECO:0000313" key="3">
    <source>
        <dbReference type="Proteomes" id="UP000078532"/>
    </source>
</evidence>
<protein>
    <submittedName>
        <fullName evidence="2">Uncharacterized protein</fullName>
    </submittedName>
</protein>
<gene>
    <name evidence="2" type="ORF">A6M21_07595</name>
</gene>
<dbReference type="STRING" id="1838280.A6M21_07595"/>
<accession>A0A1B7LG21</accession>
<evidence type="ECO:0000256" key="1">
    <source>
        <dbReference type="SAM" id="Phobius"/>
    </source>
</evidence>
<proteinExistence type="predicted"/>
<feature type="transmembrane region" description="Helical" evidence="1">
    <location>
        <begin position="16"/>
        <end position="34"/>
    </location>
</feature>
<keyword evidence="1" id="KW-0472">Membrane</keyword>
<comment type="caution">
    <text evidence="2">The sequence shown here is derived from an EMBL/GenBank/DDBJ whole genome shotgun (WGS) entry which is preliminary data.</text>
</comment>
<keyword evidence="3" id="KW-1185">Reference proteome</keyword>
<reference evidence="2 3" key="1">
    <citation type="submission" date="2016-04" db="EMBL/GenBank/DDBJ databases">
        <authorList>
            <person name="Evans L.H."/>
            <person name="Alamgir A."/>
            <person name="Owens N."/>
            <person name="Weber N.D."/>
            <person name="Virtaneva K."/>
            <person name="Barbian K."/>
            <person name="Babar A."/>
            <person name="Rosenke K."/>
        </authorList>
    </citation>
    <scope>NUCLEOTIDE SEQUENCE [LARGE SCALE GENOMIC DNA]</scope>
    <source>
        <strain evidence="2 3">LMa1</strain>
    </source>
</reference>
<dbReference type="AlphaFoldDB" id="A0A1B7LG21"/>
<organism evidence="2 3">
    <name type="scientific">Desulfotomaculum copahuensis</name>
    <dbReference type="NCBI Taxonomy" id="1838280"/>
    <lineage>
        <taxon>Bacteria</taxon>
        <taxon>Bacillati</taxon>
        <taxon>Bacillota</taxon>
        <taxon>Clostridia</taxon>
        <taxon>Eubacteriales</taxon>
        <taxon>Desulfotomaculaceae</taxon>
        <taxon>Desulfotomaculum</taxon>
    </lineage>
</organism>
<dbReference type="EMBL" id="LYVF01000099">
    <property type="protein sequence ID" value="OAT83691.1"/>
    <property type="molecule type" value="Genomic_DNA"/>
</dbReference>
<dbReference type="RefSeq" id="WP_066667345.1">
    <property type="nucleotide sequence ID" value="NZ_LYVF01000099.1"/>
</dbReference>